<dbReference type="AlphaFoldDB" id="A0AAV9EHH2"/>
<reference evidence="1" key="2">
    <citation type="submission" date="2023-06" db="EMBL/GenBank/DDBJ databases">
        <authorList>
            <person name="Ma L."/>
            <person name="Liu K.-W."/>
            <person name="Li Z."/>
            <person name="Hsiao Y.-Y."/>
            <person name="Qi Y."/>
            <person name="Fu T."/>
            <person name="Tang G."/>
            <person name="Zhang D."/>
            <person name="Sun W.-H."/>
            <person name="Liu D.-K."/>
            <person name="Li Y."/>
            <person name="Chen G.-Z."/>
            <person name="Liu X.-D."/>
            <person name="Liao X.-Y."/>
            <person name="Jiang Y.-T."/>
            <person name="Yu X."/>
            <person name="Hao Y."/>
            <person name="Huang J."/>
            <person name="Zhao X.-W."/>
            <person name="Ke S."/>
            <person name="Chen Y.-Y."/>
            <person name="Wu W.-L."/>
            <person name="Hsu J.-L."/>
            <person name="Lin Y.-F."/>
            <person name="Huang M.-D."/>
            <person name="Li C.-Y."/>
            <person name="Huang L."/>
            <person name="Wang Z.-W."/>
            <person name="Zhao X."/>
            <person name="Zhong W.-Y."/>
            <person name="Peng D.-H."/>
            <person name="Ahmad S."/>
            <person name="Lan S."/>
            <person name="Zhang J.-S."/>
            <person name="Tsai W.-C."/>
            <person name="Van De Peer Y."/>
            <person name="Liu Z.-J."/>
        </authorList>
    </citation>
    <scope>NUCLEOTIDE SEQUENCE</scope>
    <source>
        <strain evidence="1">CP</strain>
        <tissue evidence="1">Leaves</tissue>
    </source>
</reference>
<sequence>MADKSEVIEDSTITPLLVGGLESANLSSSMFHDQRSSNAVFKVLRFEAPAPSIQQQHCVYVPSITSIMMSLITILYPVIHISSPHFIPNYSSLNLHPTNLIFKNKYDCMLKNEIPYKGGLITSSLDTTEGHQVGGDLEEGRYSGVIRRSVRLDHPIPSTEVETPRK</sequence>
<proteinExistence type="predicted"/>
<gene>
    <name evidence="1" type="ORF">QJS10_CPA06g00860</name>
</gene>
<accession>A0AAV9EHH2</accession>
<evidence type="ECO:0000313" key="1">
    <source>
        <dbReference type="EMBL" id="KAK1313161.1"/>
    </source>
</evidence>
<dbReference type="Proteomes" id="UP001180020">
    <property type="component" value="Unassembled WGS sequence"/>
</dbReference>
<organism evidence="1 2">
    <name type="scientific">Acorus calamus</name>
    <name type="common">Sweet flag</name>
    <dbReference type="NCBI Taxonomy" id="4465"/>
    <lineage>
        <taxon>Eukaryota</taxon>
        <taxon>Viridiplantae</taxon>
        <taxon>Streptophyta</taxon>
        <taxon>Embryophyta</taxon>
        <taxon>Tracheophyta</taxon>
        <taxon>Spermatophyta</taxon>
        <taxon>Magnoliopsida</taxon>
        <taxon>Liliopsida</taxon>
        <taxon>Acoraceae</taxon>
        <taxon>Acorus</taxon>
    </lineage>
</organism>
<evidence type="ECO:0000313" key="2">
    <source>
        <dbReference type="Proteomes" id="UP001180020"/>
    </source>
</evidence>
<comment type="caution">
    <text evidence="1">The sequence shown here is derived from an EMBL/GenBank/DDBJ whole genome shotgun (WGS) entry which is preliminary data.</text>
</comment>
<protein>
    <submittedName>
        <fullName evidence="1">Uncharacterized protein</fullName>
    </submittedName>
</protein>
<dbReference type="EMBL" id="JAUJYO010000006">
    <property type="protein sequence ID" value="KAK1313161.1"/>
    <property type="molecule type" value="Genomic_DNA"/>
</dbReference>
<keyword evidence="2" id="KW-1185">Reference proteome</keyword>
<reference evidence="1" key="1">
    <citation type="journal article" date="2023" name="Nat. Commun.">
        <title>Diploid and tetraploid genomes of Acorus and the evolution of monocots.</title>
        <authorList>
            <person name="Ma L."/>
            <person name="Liu K.W."/>
            <person name="Li Z."/>
            <person name="Hsiao Y.Y."/>
            <person name="Qi Y."/>
            <person name="Fu T."/>
            <person name="Tang G.D."/>
            <person name="Zhang D."/>
            <person name="Sun W.H."/>
            <person name="Liu D.K."/>
            <person name="Li Y."/>
            <person name="Chen G.Z."/>
            <person name="Liu X.D."/>
            <person name="Liao X.Y."/>
            <person name="Jiang Y.T."/>
            <person name="Yu X."/>
            <person name="Hao Y."/>
            <person name="Huang J."/>
            <person name="Zhao X.W."/>
            <person name="Ke S."/>
            <person name="Chen Y.Y."/>
            <person name="Wu W.L."/>
            <person name="Hsu J.L."/>
            <person name="Lin Y.F."/>
            <person name="Huang M.D."/>
            <person name="Li C.Y."/>
            <person name="Huang L."/>
            <person name="Wang Z.W."/>
            <person name="Zhao X."/>
            <person name="Zhong W.Y."/>
            <person name="Peng D.H."/>
            <person name="Ahmad S."/>
            <person name="Lan S."/>
            <person name="Zhang J.S."/>
            <person name="Tsai W.C."/>
            <person name="Van de Peer Y."/>
            <person name="Liu Z.J."/>
        </authorList>
    </citation>
    <scope>NUCLEOTIDE SEQUENCE</scope>
    <source>
        <strain evidence="1">CP</strain>
    </source>
</reference>
<name>A0AAV9EHH2_ACOCL</name>